<dbReference type="Proteomes" id="UP000778951">
    <property type="component" value="Unassembled WGS sequence"/>
</dbReference>
<keyword evidence="2" id="KW-1185">Reference proteome</keyword>
<comment type="caution">
    <text evidence="1">The sequence shown here is derived from an EMBL/GenBank/DDBJ whole genome shotgun (WGS) entry which is preliminary data.</text>
</comment>
<evidence type="ECO:0000313" key="2">
    <source>
        <dbReference type="Proteomes" id="UP000778951"/>
    </source>
</evidence>
<organism evidence="1 2">
    <name type="scientific">Entomospira culicis</name>
    <dbReference type="NCBI Taxonomy" id="2719989"/>
    <lineage>
        <taxon>Bacteria</taxon>
        <taxon>Pseudomonadati</taxon>
        <taxon>Spirochaetota</taxon>
        <taxon>Spirochaetia</taxon>
        <taxon>Spirochaetales</taxon>
        <taxon>Spirochaetaceae</taxon>
        <taxon>Entomospira</taxon>
    </lineage>
</organism>
<dbReference type="EMBL" id="JAATLM010000001">
    <property type="protein sequence ID" value="NIZ69990.1"/>
    <property type="molecule type" value="Genomic_DNA"/>
</dbReference>
<proteinExistence type="predicted"/>
<accession>A0A968GJT4</accession>
<evidence type="ECO:0000313" key="1">
    <source>
        <dbReference type="EMBL" id="NIZ69990.1"/>
    </source>
</evidence>
<dbReference type="RefSeq" id="WP_167696057.1">
    <property type="nucleotide sequence ID" value="NZ_CP118181.1"/>
</dbReference>
<protein>
    <submittedName>
        <fullName evidence="1">Uncharacterized protein</fullName>
    </submittedName>
</protein>
<gene>
    <name evidence="1" type="ORF">HCT48_07195</name>
</gene>
<sequence length="106" mass="11960">MILLGIAFIVILLIMISAGIKAHTLGDDLQELCRAHGYMIETMMDISIYSYPWILGKEFANFIEDKPELDEQIREILEERVAITQGAFAKCAGVMVMTFILGVLFF</sequence>
<dbReference type="AlphaFoldDB" id="A0A968GJT4"/>
<reference evidence="1" key="1">
    <citation type="submission" date="2020-03" db="EMBL/GenBank/DDBJ databases">
        <title>Spirochaetal bacteria isolated from arthropods constitute a novel genus Entomospira genus novum within the order Spirochaetales.</title>
        <authorList>
            <person name="Grana-Miraglia L."/>
            <person name="Sikutova S."/>
            <person name="Fingerle V."/>
            <person name="Sing A."/>
            <person name="Castillo-Ramirez S."/>
            <person name="Margos G."/>
            <person name="Rudolf I."/>
        </authorList>
    </citation>
    <scope>NUCLEOTIDE SEQUENCE</scope>
    <source>
        <strain evidence="1">BR149</strain>
    </source>
</reference>
<name>A0A968GJT4_9SPIO</name>